<evidence type="ECO:0000256" key="3">
    <source>
        <dbReference type="PIRSR" id="PIRSR602401-1"/>
    </source>
</evidence>
<evidence type="ECO:0000313" key="6">
    <source>
        <dbReference type="Proteomes" id="UP000231279"/>
    </source>
</evidence>
<dbReference type="PANTHER" id="PTHR47951">
    <property type="entry name" value="OS08G0547900 PROTEIN"/>
    <property type="match status" value="1"/>
</dbReference>
<evidence type="ECO:0000256" key="1">
    <source>
        <dbReference type="ARBA" id="ARBA00004167"/>
    </source>
</evidence>
<sequence>MSQMAENFGPQGLLIVGNLPFLDPQLHSHFANLAKMYGPILSLLLGGKISIVISSTDMAHELLKENDVIFANRDVPTVVTVMEYGGHDIVFTLYRPKWRMLKKCMRDMLGHTTFDAFYSYRKQEIRNTIKYLNDLKGSPVNVDGNEKASIGAKFRQMLVEITDLMGKRNISNFFPSLYWLDLQGMKKQMKGTIVKLVRIVEFDRESKDFLQVLLQLRTGGATKTPLTMNHIKVLLVVCMVVGGTDKTSTMVEFAMAKMMYKPQVMIKAQQELDTVIGRDSLAEESYKGKLPYLKAIMKEVLWLHPVLPLMNRVPKGARMFVNVWAIHRDPAIWKHSMEFILERFLIDKEDHSGNDFSYLPFGSGRRSCAGLAMAKRIVMLSLALLVHCFDWKLPTGRKKMPLVAVPMP</sequence>
<reference evidence="6" key="1">
    <citation type="journal article" date="2018" name="Gigascience">
        <title>Genome assembly of the Pink Ipe (Handroanthus impetiginosus, Bignoniaceae), a highly valued, ecologically keystone Neotropical timber forest tree.</title>
        <authorList>
            <person name="Silva-Junior O.B."/>
            <person name="Grattapaglia D."/>
            <person name="Novaes E."/>
            <person name="Collevatti R.G."/>
        </authorList>
    </citation>
    <scope>NUCLEOTIDE SEQUENCE [LARGE SCALE GENOMIC DNA]</scope>
    <source>
        <strain evidence="6">cv. UFG-1</strain>
    </source>
</reference>
<dbReference type="GO" id="GO:0016705">
    <property type="term" value="F:oxidoreductase activity, acting on paired donors, with incorporation or reduction of molecular oxygen"/>
    <property type="evidence" value="ECO:0007669"/>
    <property type="project" value="InterPro"/>
</dbReference>
<dbReference type="Gene3D" id="1.10.630.10">
    <property type="entry name" value="Cytochrome P450"/>
    <property type="match status" value="1"/>
</dbReference>
<dbReference type="AlphaFoldDB" id="A0A2G9GHZ0"/>
<keyword evidence="2 4" id="KW-0560">Oxidoreductase</keyword>
<keyword evidence="4" id="KW-0503">Monooxygenase</keyword>
<dbReference type="PROSITE" id="PS00086">
    <property type="entry name" value="CYTOCHROME_P450"/>
    <property type="match status" value="1"/>
</dbReference>
<feature type="binding site" description="axial binding residue" evidence="3">
    <location>
        <position position="368"/>
    </location>
    <ligand>
        <name>heme</name>
        <dbReference type="ChEBI" id="CHEBI:30413"/>
    </ligand>
    <ligandPart>
        <name>Fe</name>
        <dbReference type="ChEBI" id="CHEBI:18248"/>
    </ligandPart>
</feature>
<dbReference type="STRING" id="429701.A0A2G9GHZ0"/>
<keyword evidence="3 4" id="KW-0408">Iron</keyword>
<dbReference type="InterPro" id="IPR001128">
    <property type="entry name" value="Cyt_P450"/>
</dbReference>
<dbReference type="OrthoDB" id="2789670at2759"/>
<evidence type="ECO:0000313" key="5">
    <source>
        <dbReference type="EMBL" id="PIN04896.1"/>
    </source>
</evidence>
<proteinExistence type="inferred from homology"/>
<dbReference type="InterPro" id="IPR002401">
    <property type="entry name" value="Cyt_P450_E_grp-I"/>
</dbReference>
<keyword evidence="3 4" id="KW-0349">Heme</keyword>
<name>A0A2G9GHZ0_9LAMI</name>
<dbReference type="InterPro" id="IPR017972">
    <property type="entry name" value="Cyt_P450_CS"/>
</dbReference>
<comment type="cofactor">
    <cofactor evidence="3">
        <name>heme</name>
        <dbReference type="ChEBI" id="CHEBI:30413"/>
    </cofactor>
</comment>
<organism evidence="5 6">
    <name type="scientific">Handroanthus impetiginosus</name>
    <dbReference type="NCBI Taxonomy" id="429701"/>
    <lineage>
        <taxon>Eukaryota</taxon>
        <taxon>Viridiplantae</taxon>
        <taxon>Streptophyta</taxon>
        <taxon>Embryophyta</taxon>
        <taxon>Tracheophyta</taxon>
        <taxon>Spermatophyta</taxon>
        <taxon>Magnoliopsida</taxon>
        <taxon>eudicotyledons</taxon>
        <taxon>Gunneridae</taxon>
        <taxon>Pentapetalae</taxon>
        <taxon>asterids</taxon>
        <taxon>lamiids</taxon>
        <taxon>Lamiales</taxon>
        <taxon>Bignoniaceae</taxon>
        <taxon>Crescentiina</taxon>
        <taxon>Tabebuia alliance</taxon>
        <taxon>Handroanthus</taxon>
    </lineage>
</organism>
<comment type="subcellular location">
    <subcellularLocation>
        <location evidence="1">Membrane</location>
        <topology evidence="1">Single-pass membrane protein</topology>
    </subcellularLocation>
</comment>
<protein>
    <submittedName>
        <fullName evidence="5">Cytochrome P450 CYP2 subfamily</fullName>
    </submittedName>
</protein>
<dbReference type="GO" id="GO:0005506">
    <property type="term" value="F:iron ion binding"/>
    <property type="evidence" value="ECO:0007669"/>
    <property type="project" value="InterPro"/>
</dbReference>
<dbReference type="GO" id="GO:0016020">
    <property type="term" value="C:membrane"/>
    <property type="evidence" value="ECO:0007669"/>
    <property type="project" value="UniProtKB-SubCell"/>
</dbReference>
<dbReference type="InterPro" id="IPR036396">
    <property type="entry name" value="Cyt_P450_sf"/>
</dbReference>
<dbReference type="GO" id="GO:0020037">
    <property type="term" value="F:heme binding"/>
    <property type="evidence" value="ECO:0007669"/>
    <property type="project" value="InterPro"/>
</dbReference>
<dbReference type="Pfam" id="PF00067">
    <property type="entry name" value="p450"/>
    <property type="match status" value="2"/>
</dbReference>
<dbReference type="EMBL" id="NKXS01004974">
    <property type="protein sequence ID" value="PIN04896.1"/>
    <property type="molecule type" value="Genomic_DNA"/>
</dbReference>
<comment type="similarity">
    <text evidence="4">Belongs to the cytochrome P450 family.</text>
</comment>
<evidence type="ECO:0000256" key="2">
    <source>
        <dbReference type="ARBA" id="ARBA00023002"/>
    </source>
</evidence>
<dbReference type="PRINTS" id="PR00463">
    <property type="entry name" value="EP450I"/>
</dbReference>
<comment type="caution">
    <text evidence="5">The sequence shown here is derived from an EMBL/GenBank/DDBJ whole genome shotgun (WGS) entry which is preliminary data.</text>
</comment>
<dbReference type="PANTHER" id="PTHR47951:SF3">
    <property type="entry name" value="CYTOCHROME P450, FAMILY 706, SUBFAMILY A, POLYPEPTIDE 4"/>
    <property type="match status" value="1"/>
</dbReference>
<dbReference type="SUPFAM" id="SSF48264">
    <property type="entry name" value="Cytochrome P450"/>
    <property type="match status" value="1"/>
</dbReference>
<evidence type="ECO:0000256" key="4">
    <source>
        <dbReference type="RuleBase" id="RU000461"/>
    </source>
</evidence>
<accession>A0A2G9GHZ0</accession>
<keyword evidence="6" id="KW-1185">Reference proteome</keyword>
<keyword evidence="3 4" id="KW-0479">Metal-binding</keyword>
<dbReference type="PRINTS" id="PR00385">
    <property type="entry name" value="P450"/>
</dbReference>
<dbReference type="Proteomes" id="UP000231279">
    <property type="component" value="Unassembled WGS sequence"/>
</dbReference>
<gene>
    <name evidence="5" type="ORF">CDL12_22567</name>
</gene>
<dbReference type="GO" id="GO:0004497">
    <property type="term" value="F:monooxygenase activity"/>
    <property type="evidence" value="ECO:0007669"/>
    <property type="project" value="UniProtKB-KW"/>
</dbReference>